<evidence type="ECO:0000256" key="1">
    <source>
        <dbReference type="SAM" id="Phobius"/>
    </source>
</evidence>
<sequence length="183" mass="20737">MKEPVDRLHSIRIIFMLVILIVSTDSVGVLALISIPLNPNTLPIECGSFLKSKSYLLKIVHFRLLLFVCKENSVFTLPTTSLSSNCSFFCSSFCMYFSRSSISYIPSGTTIFSTFPLNLKLNTLFKCVIFGIEWNVSNPMSAMEAFSFDLISKGGYILLDKIDDLSDSVNVYDVDIFFFFFFR</sequence>
<proteinExistence type="predicted"/>
<keyword evidence="1" id="KW-0472">Membrane</keyword>
<feature type="transmembrane region" description="Helical" evidence="1">
    <location>
        <begin position="12"/>
        <end position="35"/>
    </location>
</feature>
<organism evidence="2">
    <name type="scientific">Cacopsylla melanoneura</name>
    <dbReference type="NCBI Taxonomy" id="428564"/>
    <lineage>
        <taxon>Eukaryota</taxon>
        <taxon>Metazoa</taxon>
        <taxon>Ecdysozoa</taxon>
        <taxon>Arthropoda</taxon>
        <taxon>Hexapoda</taxon>
        <taxon>Insecta</taxon>
        <taxon>Pterygota</taxon>
        <taxon>Neoptera</taxon>
        <taxon>Paraneoptera</taxon>
        <taxon>Hemiptera</taxon>
        <taxon>Sternorrhyncha</taxon>
        <taxon>Psylloidea</taxon>
        <taxon>Psyllidae</taxon>
        <taxon>Psyllinae</taxon>
        <taxon>Cacopsylla</taxon>
    </lineage>
</organism>
<reference evidence="2" key="1">
    <citation type="submission" date="2021-05" db="EMBL/GenBank/DDBJ databases">
        <authorList>
            <person name="Alioto T."/>
            <person name="Alioto T."/>
            <person name="Gomez Garrido J."/>
        </authorList>
    </citation>
    <scope>NUCLEOTIDE SEQUENCE</scope>
</reference>
<dbReference type="AlphaFoldDB" id="A0A8D9FEG2"/>
<accession>A0A8D9FEG2</accession>
<keyword evidence="1" id="KW-1133">Transmembrane helix</keyword>
<protein>
    <submittedName>
        <fullName evidence="2">Uncharacterized protein</fullName>
    </submittedName>
</protein>
<evidence type="ECO:0000313" key="2">
    <source>
        <dbReference type="EMBL" id="CAG6785460.1"/>
    </source>
</evidence>
<dbReference type="EMBL" id="HBUF01643881">
    <property type="protein sequence ID" value="CAG6785460.1"/>
    <property type="molecule type" value="Transcribed_RNA"/>
</dbReference>
<keyword evidence="1" id="KW-0812">Transmembrane</keyword>
<name>A0A8D9FEG2_9HEMI</name>